<name>A0A182NPE0_9DIPT</name>
<proteinExistence type="inferred from homology"/>
<feature type="region of interest" description="Disordered" evidence="2">
    <location>
        <begin position="299"/>
        <end position="336"/>
    </location>
</feature>
<evidence type="ECO:0000259" key="4">
    <source>
        <dbReference type="Pfam" id="PF05004"/>
    </source>
</evidence>
<dbReference type="SUPFAM" id="SSF48371">
    <property type="entry name" value="ARM repeat"/>
    <property type="match status" value="1"/>
</dbReference>
<protein>
    <submittedName>
        <fullName evidence="5">Uncharacterized protein</fullName>
    </submittedName>
</protein>
<evidence type="ECO:0000256" key="2">
    <source>
        <dbReference type="SAM" id="MobiDB-lite"/>
    </source>
</evidence>
<comment type="similarity">
    <text evidence="1">Belongs to the IFRD family.</text>
</comment>
<dbReference type="AlphaFoldDB" id="A0A182NPE0"/>
<sequence>TDDNSEPRDSEADGTNNCEPKLLQAITNSSNKLQQTRLKAFRTIAQILMHHHIPEYISKHSMTLMDALDKSLRRAQQGELVRLSRMSLELVRKFKPLLLAMIQDVVSCDVPSDCCIALGNLIFIEEGDHREVFSHMNVLQDVLERDNNPCKCTWSLLLTLLPPKYFHQQFCNGAMISVAHFLGFLTSTHLEVRLAAGETIALMVELGRQHEPSNILAESLPATIGEVQKLAIDARRYRAKHDRMTQLPERCIKFDHEKLALDSWLEHLNNRLRKLFGSGLNVQLKENCLVRDLLHLGPKVDEPSKQHRTTSNAATSKDRTVARAEHRQSKQSLGLE</sequence>
<dbReference type="InterPro" id="IPR039777">
    <property type="entry name" value="IFRD"/>
</dbReference>
<reference evidence="6" key="1">
    <citation type="submission" date="2013-03" db="EMBL/GenBank/DDBJ databases">
        <title>The Genome Sequence of Anopheles dirus WRAIR2.</title>
        <authorList>
            <consortium name="The Broad Institute Genomics Platform"/>
            <person name="Neafsey D.E."/>
            <person name="Walton C."/>
            <person name="Walker B."/>
            <person name="Young S.K."/>
            <person name="Zeng Q."/>
            <person name="Gargeya S."/>
            <person name="Fitzgerald M."/>
            <person name="Haas B."/>
            <person name="Abouelleil A."/>
            <person name="Allen A.W."/>
            <person name="Alvarado L."/>
            <person name="Arachchi H.M."/>
            <person name="Berlin A.M."/>
            <person name="Chapman S.B."/>
            <person name="Gainer-Dewar J."/>
            <person name="Goldberg J."/>
            <person name="Griggs A."/>
            <person name="Gujja S."/>
            <person name="Hansen M."/>
            <person name="Howarth C."/>
            <person name="Imamovic A."/>
            <person name="Ireland A."/>
            <person name="Larimer J."/>
            <person name="McCowan C."/>
            <person name="Murphy C."/>
            <person name="Pearson M."/>
            <person name="Poon T.W."/>
            <person name="Priest M."/>
            <person name="Roberts A."/>
            <person name="Saif S."/>
            <person name="Shea T."/>
            <person name="Sisk P."/>
            <person name="Sykes S."/>
            <person name="Wortman J."/>
            <person name="Nusbaum C."/>
            <person name="Birren B."/>
        </authorList>
    </citation>
    <scope>NUCLEOTIDE SEQUENCE [LARGE SCALE GENOMIC DNA]</scope>
    <source>
        <strain evidence="6">WRAIR2</strain>
    </source>
</reference>
<organism evidence="5 6">
    <name type="scientific">Anopheles dirus</name>
    <dbReference type="NCBI Taxonomy" id="7168"/>
    <lineage>
        <taxon>Eukaryota</taxon>
        <taxon>Metazoa</taxon>
        <taxon>Ecdysozoa</taxon>
        <taxon>Arthropoda</taxon>
        <taxon>Hexapoda</taxon>
        <taxon>Insecta</taxon>
        <taxon>Pterygota</taxon>
        <taxon>Neoptera</taxon>
        <taxon>Endopterygota</taxon>
        <taxon>Diptera</taxon>
        <taxon>Nematocera</taxon>
        <taxon>Culicoidea</taxon>
        <taxon>Culicidae</taxon>
        <taxon>Anophelinae</taxon>
        <taxon>Anopheles</taxon>
    </lineage>
</organism>
<accession>A0A182NPE0</accession>
<feature type="domain" description="Interferon-related developmental regulator C-terminal" evidence="3">
    <location>
        <begin position="287"/>
        <end position="328"/>
    </location>
</feature>
<feature type="compositionally biased region" description="Basic and acidic residues" evidence="2">
    <location>
        <begin position="316"/>
        <end position="328"/>
    </location>
</feature>
<evidence type="ECO:0000313" key="5">
    <source>
        <dbReference type="EnsemblMetazoa" id="ADIR009525-PA"/>
    </source>
</evidence>
<dbReference type="InterPro" id="IPR006921">
    <property type="entry name" value="Interferon-rel_develop_reg_C"/>
</dbReference>
<dbReference type="STRING" id="7168.A0A182NPE0"/>
<dbReference type="InterPro" id="IPR007701">
    <property type="entry name" value="Interferon-rel_develop_reg_N"/>
</dbReference>
<dbReference type="InterPro" id="IPR016024">
    <property type="entry name" value="ARM-type_fold"/>
</dbReference>
<dbReference type="VEuPathDB" id="VectorBase:ADIR009525"/>
<dbReference type="Pfam" id="PF05004">
    <property type="entry name" value="IFRD"/>
    <property type="match status" value="1"/>
</dbReference>
<reference evidence="5" key="2">
    <citation type="submission" date="2020-05" db="UniProtKB">
        <authorList>
            <consortium name="EnsemblMetazoa"/>
        </authorList>
    </citation>
    <scope>IDENTIFICATION</scope>
    <source>
        <strain evidence="5">WRAIR2</strain>
    </source>
</reference>
<keyword evidence="6" id="KW-1185">Reference proteome</keyword>
<feature type="domain" description="Interferon-related developmental regulator N-terminal" evidence="4">
    <location>
        <begin position="8"/>
        <end position="246"/>
    </location>
</feature>
<evidence type="ECO:0000259" key="3">
    <source>
        <dbReference type="Pfam" id="PF04836"/>
    </source>
</evidence>
<evidence type="ECO:0000256" key="1">
    <source>
        <dbReference type="ARBA" id="ARBA00008828"/>
    </source>
</evidence>
<dbReference type="PANTHER" id="PTHR12354">
    <property type="entry name" value="INTERFERON-RELATED DEVELOPMENTAL REGULATOR"/>
    <property type="match status" value="1"/>
</dbReference>
<dbReference type="Pfam" id="PF04836">
    <property type="entry name" value="IFRD_C"/>
    <property type="match status" value="1"/>
</dbReference>
<dbReference type="EnsemblMetazoa" id="ADIR009525-RA">
    <property type="protein sequence ID" value="ADIR009525-PA"/>
    <property type="gene ID" value="ADIR009525"/>
</dbReference>
<evidence type="ECO:0000313" key="6">
    <source>
        <dbReference type="Proteomes" id="UP000075884"/>
    </source>
</evidence>
<dbReference type="PANTHER" id="PTHR12354:SF1">
    <property type="entry name" value="INTERFERON-RELATED DEVELOPMENTAL REGULATOR 1"/>
    <property type="match status" value="1"/>
</dbReference>
<dbReference type="Proteomes" id="UP000075884">
    <property type="component" value="Unassembled WGS sequence"/>
</dbReference>